<feature type="transmembrane region" description="Helical" evidence="2">
    <location>
        <begin position="307"/>
        <end position="324"/>
    </location>
</feature>
<sequence length="498" mass="58954">MQSLSTRNGYGAENYKPETYRPETYRPTTYHPAIYRHGTFQPEYNRRQTYQPEYNRPQTYQPEYNRPQTYQSEYNRPQTYQPEYNRRQTYQPEYNRPQTYQPETYRPQTNKPETRRRLYKIPTNYETQNFHQEHFVNAKYLTENTHSDTHQREKYFESANIILHLALQVQFYFVVIRRRKKLEQLFNDVSGFSLFQPTEPSVPLQSKVFKWKTGFLRIYTVYMHVASLALVVLRKLCFGQTMQNIVPVGEQFSTAIETGRKRFFVGHKKGCAVRLYNGICDNIYSTENIFIGSLELVLQFTRLWNDSFVLMLFYGALPITFWSASKRFQLYCSGIYCSSGESPISDKTLNFKRADLIVEKYEQLRNLVASLNSVWSTAVLFYVLMIPLKVVIHVDQVMTSKNAWYLLYTGHLTLFSIVSLVMLVEGHRINASFKRWLCDKYVRVHVFDQRSDILEWLEKELDIRPAGIGAIGVCDISYEFLAKLFKFILTIFVLMSKN</sequence>
<gene>
    <name evidence="3" type="ORF">ODALV1_LOCUS24465</name>
</gene>
<name>A0ABP1RP25_9HEXA</name>
<evidence type="ECO:0000313" key="4">
    <source>
        <dbReference type="Proteomes" id="UP001642540"/>
    </source>
</evidence>
<protein>
    <recommendedName>
        <fullName evidence="5">Gustatory receptor</fullName>
    </recommendedName>
</protein>
<evidence type="ECO:0000256" key="1">
    <source>
        <dbReference type="SAM" id="MobiDB-lite"/>
    </source>
</evidence>
<comment type="caution">
    <text evidence="3">The sequence shown here is derived from an EMBL/GenBank/DDBJ whole genome shotgun (WGS) entry which is preliminary data.</text>
</comment>
<keyword evidence="2" id="KW-0812">Transmembrane</keyword>
<accession>A0ABP1RP25</accession>
<feature type="transmembrane region" description="Helical" evidence="2">
    <location>
        <begin position="367"/>
        <end position="385"/>
    </location>
</feature>
<feature type="compositionally biased region" description="Basic and acidic residues" evidence="1">
    <location>
        <begin position="15"/>
        <end position="24"/>
    </location>
</feature>
<organism evidence="3 4">
    <name type="scientific">Orchesella dallaii</name>
    <dbReference type="NCBI Taxonomy" id="48710"/>
    <lineage>
        <taxon>Eukaryota</taxon>
        <taxon>Metazoa</taxon>
        <taxon>Ecdysozoa</taxon>
        <taxon>Arthropoda</taxon>
        <taxon>Hexapoda</taxon>
        <taxon>Collembola</taxon>
        <taxon>Entomobryomorpha</taxon>
        <taxon>Entomobryoidea</taxon>
        <taxon>Orchesellidae</taxon>
        <taxon>Orchesellinae</taxon>
        <taxon>Orchesella</taxon>
    </lineage>
</organism>
<evidence type="ECO:0000256" key="2">
    <source>
        <dbReference type="SAM" id="Phobius"/>
    </source>
</evidence>
<feature type="transmembrane region" description="Helical" evidence="2">
    <location>
        <begin position="214"/>
        <end position="233"/>
    </location>
</feature>
<feature type="transmembrane region" description="Helical" evidence="2">
    <location>
        <begin position="405"/>
        <end position="424"/>
    </location>
</feature>
<feature type="region of interest" description="Disordered" evidence="1">
    <location>
        <begin position="1"/>
        <end position="111"/>
    </location>
</feature>
<reference evidence="3 4" key="1">
    <citation type="submission" date="2024-08" db="EMBL/GenBank/DDBJ databases">
        <authorList>
            <person name="Cucini C."/>
            <person name="Frati F."/>
        </authorList>
    </citation>
    <scope>NUCLEOTIDE SEQUENCE [LARGE SCALE GENOMIC DNA]</scope>
</reference>
<feature type="compositionally biased region" description="Polar residues" evidence="1">
    <location>
        <begin position="47"/>
        <end position="111"/>
    </location>
</feature>
<dbReference type="EMBL" id="CAXLJM020000092">
    <property type="protein sequence ID" value="CAL8132091.1"/>
    <property type="molecule type" value="Genomic_DNA"/>
</dbReference>
<dbReference type="Proteomes" id="UP001642540">
    <property type="component" value="Unassembled WGS sequence"/>
</dbReference>
<keyword evidence="2" id="KW-1133">Transmembrane helix</keyword>
<evidence type="ECO:0008006" key="5">
    <source>
        <dbReference type="Google" id="ProtNLM"/>
    </source>
</evidence>
<keyword evidence="4" id="KW-1185">Reference proteome</keyword>
<keyword evidence="2" id="KW-0472">Membrane</keyword>
<proteinExistence type="predicted"/>
<evidence type="ECO:0000313" key="3">
    <source>
        <dbReference type="EMBL" id="CAL8132091.1"/>
    </source>
</evidence>